<evidence type="ECO:0000256" key="2">
    <source>
        <dbReference type="ARBA" id="ARBA00022457"/>
    </source>
</evidence>
<dbReference type="GO" id="GO:0009432">
    <property type="term" value="P:SOS response"/>
    <property type="evidence" value="ECO:0007669"/>
    <property type="project" value="TreeGrafter"/>
</dbReference>
<dbReference type="InterPro" id="IPR024728">
    <property type="entry name" value="PolY_HhH_motif"/>
</dbReference>
<dbReference type="SUPFAM" id="SSF56672">
    <property type="entry name" value="DNA/RNA polymerases"/>
    <property type="match status" value="1"/>
</dbReference>
<dbReference type="PANTHER" id="PTHR11076">
    <property type="entry name" value="DNA REPAIR POLYMERASE UMUC / TRANSFERASE FAMILY MEMBER"/>
    <property type="match status" value="1"/>
</dbReference>
<protein>
    <submittedName>
        <fullName evidence="5">UV damage repair protein UvrX</fullName>
    </submittedName>
</protein>
<sequence length="421" mass="47191">MFDYDQLPNRAILCVDMKSFYASIIAVTKGLDPLTCHLVVVGNTDQKGSVVLAASPAMKKDFKIKTGSRLFEIPDDPRILVSNPKMELFIRVSTEITKLFFRYVPVTAVHTYSVDESFLDVSGMEKSLGTPFQIAQKIKADIMREFGLPSTIGIGPNMLMAKLCLDLEAKKAEGGISRWTYEDIPDKLWPISPLRDMWGIGKRTEKTLNNMGIFSVGQLAHYDLGLLEKKLGIMGNQLYHHAWGIDLSEIGAPIMQGQISYGKSQILLRDYKEIDEIKSVLLEMCEDVAKRARSNHHAGRTVTLGISYSKDEFGGGFQRSRTIENPTNVTMIIYQVCLELFHENHRGQTVRQISVSITKLENDDEMQLDLFDTGGWKKRKLGYVVDTIRNRYGSTALLRAVSYTSGGTALQRAQLLGGHKK</sequence>
<dbReference type="GO" id="GO:0005829">
    <property type="term" value="C:cytosol"/>
    <property type="evidence" value="ECO:0007669"/>
    <property type="project" value="TreeGrafter"/>
</dbReference>
<dbReference type="PANTHER" id="PTHR11076:SF35">
    <property type="entry name" value="DNA REPAIR PROTEIN HOMOLOG YOBH"/>
    <property type="match status" value="1"/>
</dbReference>
<dbReference type="GO" id="GO:0003887">
    <property type="term" value="F:DNA-directed DNA polymerase activity"/>
    <property type="evidence" value="ECO:0007669"/>
    <property type="project" value="UniProtKB-KW"/>
</dbReference>
<dbReference type="InterPro" id="IPR050116">
    <property type="entry name" value="DNA_polymerase-Y"/>
</dbReference>
<dbReference type="InterPro" id="IPR001126">
    <property type="entry name" value="UmuC"/>
</dbReference>
<dbReference type="Pfam" id="PF11799">
    <property type="entry name" value="IMS_C"/>
    <property type="match status" value="1"/>
</dbReference>
<dbReference type="PATRIC" id="fig|1397.4.peg.364"/>
<dbReference type="OrthoDB" id="9808813at2"/>
<proteinExistence type="inferred from homology"/>
<evidence type="ECO:0000256" key="4">
    <source>
        <dbReference type="ARBA" id="ARBA00022932"/>
    </source>
</evidence>
<accession>A0A0J1IR78</accession>
<organism evidence="5 6">
    <name type="scientific">Niallia circulans</name>
    <name type="common">Bacillus circulans</name>
    <dbReference type="NCBI Taxonomy" id="1397"/>
    <lineage>
        <taxon>Bacteria</taxon>
        <taxon>Bacillati</taxon>
        <taxon>Bacillota</taxon>
        <taxon>Bacilli</taxon>
        <taxon>Bacillales</taxon>
        <taxon>Bacillaceae</taxon>
        <taxon>Niallia</taxon>
    </lineage>
</organism>
<evidence type="ECO:0000256" key="3">
    <source>
        <dbReference type="ARBA" id="ARBA00022763"/>
    </source>
</evidence>
<dbReference type="SUPFAM" id="SSF100879">
    <property type="entry name" value="Lesion bypass DNA polymerase (Y-family), little finger domain"/>
    <property type="match status" value="1"/>
</dbReference>
<dbReference type="GO" id="GO:0003684">
    <property type="term" value="F:damaged DNA binding"/>
    <property type="evidence" value="ECO:0007669"/>
    <property type="project" value="InterPro"/>
</dbReference>
<keyword evidence="4" id="KW-0239">DNA-directed DNA polymerase</keyword>
<dbReference type="Pfam" id="PF00817">
    <property type="entry name" value="IMS"/>
    <property type="match status" value="1"/>
</dbReference>
<evidence type="ECO:0000313" key="5">
    <source>
        <dbReference type="EMBL" id="KLV28466.1"/>
    </source>
</evidence>
<dbReference type="EMBL" id="LDPH01000001">
    <property type="protein sequence ID" value="KLV28466.1"/>
    <property type="molecule type" value="Genomic_DNA"/>
</dbReference>
<dbReference type="GO" id="GO:0006281">
    <property type="term" value="P:DNA repair"/>
    <property type="evidence" value="ECO:0007669"/>
    <property type="project" value="InterPro"/>
</dbReference>
<dbReference type="Gene3D" id="3.30.70.270">
    <property type="match status" value="1"/>
</dbReference>
<comment type="similarity">
    <text evidence="1">Belongs to the DNA polymerase type-Y family.</text>
</comment>
<keyword evidence="4" id="KW-0548">Nucleotidyltransferase</keyword>
<dbReference type="PROSITE" id="PS50173">
    <property type="entry name" value="UMUC"/>
    <property type="match status" value="1"/>
</dbReference>
<evidence type="ECO:0000313" key="6">
    <source>
        <dbReference type="Proteomes" id="UP000036045"/>
    </source>
</evidence>
<keyword evidence="2" id="KW-0515">Mutator protein</keyword>
<dbReference type="Proteomes" id="UP000036045">
    <property type="component" value="Unassembled WGS sequence"/>
</dbReference>
<reference evidence="5 6" key="1">
    <citation type="submission" date="2015-05" db="EMBL/GenBank/DDBJ databases">
        <title>Whole genome sequence and identification of bacterial endophytes from Costus igneus.</title>
        <authorList>
            <person name="Lee Y.P."/>
            <person name="Gan H.M."/>
            <person name="Eng W."/>
            <person name="Wheatley M.S."/>
            <person name="Caraballo A."/>
            <person name="Polter S."/>
            <person name="Savka M.A."/>
            <person name="Hudson A.O."/>
        </authorList>
    </citation>
    <scope>NUCLEOTIDE SEQUENCE [LARGE SCALE GENOMIC DNA]</scope>
    <source>
        <strain evidence="5 6">RIT379</strain>
    </source>
</reference>
<keyword evidence="6" id="KW-1185">Reference proteome</keyword>
<dbReference type="InterPro" id="IPR036775">
    <property type="entry name" value="DNA_pol_Y-fam_lit_finger_sf"/>
</dbReference>
<evidence type="ECO:0000256" key="1">
    <source>
        <dbReference type="ARBA" id="ARBA00010945"/>
    </source>
</evidence>
<dbReference type="CDD" id="cd01700">
    <property type="entry name" value="PolY_Pol_V_umuC"/>
    <property type="match status" value="1"/>
</dbReference>
<dbReference type="Gene3D" id="1.10.150.20">
    <property type="entry name" value="5' to 3' exonuclease, C-terminal subdomain"/>
    <property type="match status" value="1"/>
</dbReference>
<keyword evidence="3" id="KW-0227">DNA damage</keyword>
<dbReference type="InterPro" id="IPR043502">
    <property type="entry name" value="DNA/RNA_pol_sf"/>
</dbReference>
<dbReference type="GO" id="GO:0042276">
    <property type="term" value="P:error-prone translesion synthesis"/>
    <property type="evidence" value="ECO:0007669"/>
    <property type="project" value="TreeGrafter"/>
</dbReference>
<gene>
    <name evidence="5" type="ORF">ABW02_01630</name>
</gene>
<dbReference type="InterPro" id="IPR017961">
    <property type="entry name" value="DNA_pol_Y-fam_little_finger"/>
</dbReference>
<dbReference type="Gene3D" id="3.30.1490.100">
    <property type="entry name" value="DNA polymerase, Y-family, little finger domain"/>
    <property type="match status" value="1"/>
</dbReference>
<dbReference type="InterPro" id="IPR043128">
    <property type="entry name" value="Rev_trsase/Diguanyl_cyclase"/>
</dbReference>
<dbReference type="AlphaFoldDB" id="A0A0J1IR78"/>
<dbReference type="Gene3D" id="3.40.1170.60">
    <property type="match status" value="1"/>
</dbReference>
<dbReference type="Pfam" id="PF11798">
    <property type="entry name" value="IMS_HHH"/>
    <property type="match status" value="1"/>
</dbReference>
<name>A0A0J1IR78_NIACI</name>
<keyword evidence="4" id="KW-0808">Transferase</keyword>
<comment type="caution">
    <text evidence="5">The sequence shown here is derived from an EMBL/GenBank/DDBJ whole genome shotgun (WGS) entry which is preliminary data.</text>
</comment>